<evidence type="ECO:0000259" key="5">
    <source>
        <dbReference type="PROSITE" id="PS50893"/>
    </source>
</evidence>
<dbReference type="EMBL" id="CP001618">
    <property type="protein sequence ID" value="ACQ82119.1"/>
    <property type="molecule type" value="Genomic_DNA"/>
</dbReference>
<evidence type="ECO:0000256" key="2">
    <source>
        <dbReference type="ARBA" id="ARBA00022741"/>
    </source>
</evidence>
<keyword evidence="3" id="KW-0067">ATP-binding</keyword>
<dbReference type="SUPFAM" id="SSF52540">
    <property type="entry name" value="P-loop containing nucleoside triphosphate hydrolases"/>
    <property type="match status" value="1"/>
</dbReference>
<dbReference type="InterPro" id="IPR003439">
    <property type="entry name" value="ABC_transporter-like_ATP-bd"/>
</dbReference>
<gene>
    <name evidence="6" type="ordered locus">Bcav_3877</name>
</gene>
<dbReference type="GO" id="GO:0005524">
    <property type="term" value="F:ATP binding"/>
    <property type="evidence" value="ECO:0007669"/>
    <property type="project" value="UniProtKB-KW"/>
</dbReference>
<organism evidence="6 7">
    <name type="scientific">Beutenbergia cavernae (strain ATCC BAA-8 / DSM 12333 / CCUG 43141 / JCM 11478 / NBRC 16432 / NCIMB 13614 / HKI 0122)</name>
    <dbReference type="NCBI Taxonomy" id="471853"/>
    <lineage>
        <taxon>Bacteria</taxon>
        <taxon>Bacillati</taxon>
        <taxon>Actinomycetota</taxon>
        <taxon>Actinomycetes</taxon>
        <taxon>Micrococcales</taxon>
        <taxon>Beutenbergiaceae</taxon>
        <taxon>Beutenbergia</taxon>
    </lineage>
</organism>
<dbReference type="GO" id="GO:0016887">
    <property type="term" value="F:ATP hydrolysis activity"/>
    <property type="evidence" value="ECO:0007669"/>
    <property type="project" value="InterPro"/>
</dbReference>
<dbReference type="PANTHER" id="PTHR42794">
    <property type="entry name" value="HEMIN IMPORT ATP-BINDING PROTEIN HMUV"/>
    <property type="match status" value="1"/>
</dbReference>
<dbReference type="KEGG" id="bcv:Bcav_3877"/>
<protein>
    <submittedName>
        <fullName evidence="6">ABC transporter related</fullName>
    </submittedName>
</protein>
<proteinExistence type="predicted"/>
<evidence type="ECO:0000256" key="3">
    <source>
        <dbReference type="ARBA" id="ARBA00022840"/>
    </source>
</evidence>
<dbReference type="InterPro" id="IPR003593">
    <property type="entry name" value="AAA+_ATPase"/>
</dbReference>
<dbReference type="PROSITE" id="PS50893">
    <property type="entry name" value="ABC_TRANSPORTER_2"/>
    <property type="match status" value="1"/>
</dbReference>
<dbReference type="STRING" id="471853.Bcav_3877"/>
<keyword evidence="1" id="KW-0813">Transport</keyword>
<dbReference type="InterPro" id="IPR027417">
    <property type="entry name" value="P-loop_NTPase"/>
</dbReference>
<dbReference type="Gene3D" id="3.40.50.300">
    <property type="entry name" value="P-loop containing nucleotide triphosphate hydrolases"/>
    <property type="match status" value="1"/>
</dbReference>
<evidence type="ECO:0000256" key="4">
    <source>
        <dbReference type="ARBA" id="ARBA00022967"/>
    </source>
</evidence>
<accession>C5C4J5</accession>
<evidence type="ECO:0000256" key="1">
    <source>
        <dbReference type="ARBA" id="ARBA00022448"/>
    </source>
</evidence>
<dbReference type="AlphaFoldDB" id="C5C4J5"/>
<sequence length="266" mass="27882">MSAILSARGVTLTLGGALILDGVDLDVAPGEVVALVGPNGAGKSTLLAALAGDLAPDSGVVRLADADLRAERAADLARVRAVQLQETRISFAFTVLEVVRMGRAPWHGTAHADADGDVVAQSLRIAELEDLAPRRYPTLSGGEKARTSFARVLAQHTAVLFLDEPTAALDIRHQEAVLREVRRRADGGVAVVVVLHDLTLAAAHADRVVLLDGGRVRADGPPRAVLTPELLTLVYRHPVAVIDHPASPGPVVLPVRHPALVPSEVS</sequence>
<dbReference type="CDD" id="cd03214">
    <property type="entry name" value="ABC_Iron-Siderophores_B12_Hemin"/>
    <property type="match status" value="1"/>
</dbReference>
<dbReference type="Pfam" id="PF00005">
    <property type="entry name" value="ABC_tran"/>
    <property type="match status" value="1"/>
</dbReference>
<evidence type="ECO:0000313" key="7">
    <source>
        <dbReference type="Proteomes" id="UP000007962"/>
    </source>
</evidence>
<keyword evidence="4" id="KW-1278">Translocase</keyword>
<dbReference type="HOGENOM" id="CLU_000604_1_11_11"/>
<evidence type="ECO:0000313" key="6">
    <source>
        <dbReference type="EMBL" id="ACQ82119.1"/>
    </source>
</evidence>
<keyword evidence="7" id="KW-1185">Reference proteome</keyword>
<dbReference type="eggNOG" id="COG4559">
    <property type="taxonomic scope" value="Bacteria"/>
</dbReference>
<keyword evidence="2" id="KW-0547">Nucleotide-binding</keyword>
<dbReference type="NCBIfam" id="NF010068">
    <property type="entry name" value="PRK13548.1"/>
    <property type="match status" value="1"/>
</dbReference>
<dbReference type="PANTHER" id="PTHR42794:SF1">
    <property type="entry name" value="HEMIN IMPORT ATP-BINDING PROTEIN HMUV"/>
    <property type="match status" value="1"/>
</dbReference>
<dbReference type="RefSeq" id="WP_015884356.1">
    <property type="nucleotide sequence ID" value="NC_012669.1"/>
</dbReference>
<dbReference type="SMART" id="SM00382">
    <property type="entry name" value="AAA"/>
    <property type="match status" value="1"/>
</dbReference>
<dbReference type="Proteomes" id="UP000007962">
    <property type="component" value="Chromosome"/>
</dbReference>
<dbReference type="OrthoDB" id="5296765at2"/>
<feature type="domain" description="ABC transporter" evidence="5">
    <location>
        <begin position="5"/>
        <end position="238"/>
    </location>
</feature>
<name>C5C4J5_BEUC1</name>
<reference evidence="6 7" key="1">
    <citation type="journal article" date="2009" name="Stand. Genomic Sci.">
        <title>Complete genome sequence of Beutenbergia cavernae type strain (HKI 0122).</title>
        <authorList>
            <person name="Land M."/>
            <person name="Pukall R."/>
            <person name="Abt B."/>
            <person name="Goker M."/>
            <person name="Rohde M."/>
            <person name="Glavina Del Rio T."/>
            <person name="Tice H."/>
            <person name="Copeland A."/>
            <person name="Cheng J.F."/>
            <person name="Lucas S."/>
            <person name="Chen F."/>
            <person name="Nolan M."/>
            <person name="Bruce D."/>
            <person name="Goodwin L."/>
            <person name="Pitluck S."/>
            <person name="Ivanova N."/>
            <person name="Mavromatis K."/>
            <person name="Ovchinnikova G."/>
            <person name="Pati A."/>
            <person name="Chen A."/>
            <person name="Palaniappan K."/>
            <person name="Hauser L."/>
            <person name="Chang Y.J."/>
            <person name="Jefferies C.C."/>
            <person name="Saunders E."/>
            <person name="Brettin T."/>
            <person name="Detter J.C."/>
            <person name="Han C."/>
            <person name="Chain P."/>
            <person name="Bristow J."/>
            <person name="Eisen J.A."/>
            <person name="Markowitz V."/>
            <person name="Hugenholtz P."/>
            <person name="Kyrpides N.C."/>
            <person name="Klenk H.P."/>
            <person name="Lapidus A."/>
        </authorList>
    </citation>
    <scope>NUCLEOTIDE SEQUENCE [LARGE SCALE GENOMIC DNA]</scope>
    <source>
        <strain evidence="7">ATCC BAA-8 / DSM 12333 / NBRC 16432</strain>
    </source>
</reference>